<keyword evidence="3" id="KW-0813">Transport</keyword>
<evidence type="ECO:0000256" key="7">
    <source>
        <dbReference type="ARBA" id="ARBA00022982"/>
    </source>
</evidence>
<keyword evidence="6 12" id="KW-0479">Metal-binding</keyword>
<evidence type="ECO:0000256" key="4">
    <source>
        <dbReference type="ARBA" id="ARBA00022660"/>
    </source>
</evidence>
<keyword evidence="7 12" id="KW-0249">Electron transport</keyword>
<evidence type="ECO:0000256" key="11">
    <source>
        <dbReference type="ARBA" id="ARBA00023136"/>
    </source>
</evidence>
<evidence type="ECO:0000256" key="5">
    <source>
        <dbReference type="ARBA" id="ARBA00022692"/>
    </source>
</evidence>
<organism evidence="14 15">
    <name type="scientific">Bodo saltans</name>
    <name type="common">Flagellated protozoan</name>
    <dbReference type="NCBI Taxonomy" id="75058"/>
    <lineage>
        <taxon>Eukaryota</taxon>
        <taxon>Discoba</taxon>
        <taxon>Euglenozoa</taxon>
        <taxon>Kinetoplastea</taxon>
        <taxon>Metakinetoplastina</taxon>
        <taxon>Eubodonida</taxon>
        <taxon>Bodonidae</taxon>
        <taxon>Bodo</taxon>
    </lineage>
</organism>
<keyword evidence="10 12" id="KW-0408">Iron</keyword>
<sequence length="311" mass="34109">MVRGLRWCADRLFREKFLHRALLLKLIAPAPGSGGSSAEHWRCTLRGSSSLSGANDVVCGAPAPGSTSSATDNSAPLSSSSSGAPPAGHSVTISQPLFTEDIRRILFHWNDNQLMHMHIVMTLTKTSFMERLVLQVVQACMYAAFVVIFSCSRRFGFRLCGYLLEESTVILTHMVNDIDMEKIRADVVEVPQVATRYWGVDKKGMRPFVAAAPTPPPPTSSAATQHHAEVGAPNATSDVSQPLQRTVTGNDFISTSPENVARAAFPEAGSPQPSETLVETAETVFFLAWIRKGCVRLWLQYLHHHPQHHPR</sequence>
<keyword evidence="8" id="KW-1133">Transmembrane helix</keyword>
<keyword evidence="15" id="KW-1185">Reference proteome</keyword>
<dbReference type="EMBL" id="CYKH01001624">
    <property type="protein sequence ID" value="CUG88206.1"/>
    <property type="molecule type" value="Genomic_DNA"/>
</dbReference>
<evidence type="ECO:0000256" key="10">
    <source>
        <dbReference type="ARBA" id="ARBA00023004"/>
    </source>
</evidence>
<proteinExistence type="inferred from homology"/>
<evidence type="ECO:0000313" key="14">
    <source>
        <dbReference type="EMBL" id="CUG88206.1"/>
    </source>
</evidence>
<evidence type="ECO:0000256" key="9">
    <source>
        <dbReference type="ARBA" id="ARBA00023002"/>
    </source>
</evidence>
<reference evidence="15" key="1">
    <citation type="submission" date="2015-09" db="EMBL/GenBank/DDBJ databases">
        <authorList>
            <consortium name="Pathogen Informatics"/>
        </authorList>
    </citation>
    <scope>NUCLEOTIDE SEQUENCE [LARGE SCALE GENOMIC DNA]</scope>
    <source>
        <strain evidence="15">Lake Konstanz</strain>
    </source>
</reference>
<dbReference type="Gene3D" id="1.20.1260.140">
    <property type="entry name" value="Alternative oxidase"/>
    <property type="match status" value="1"/>
</dbReference>
<evidence type="ECO:0000256" key="2">
    <source>
        <dbReference type="ARBA" id="ARBA00008388"/>
    </source>
</evidence>
<dbReference type="EC" id="1.-.-.-" evidence="12"/>
<name>A0A0S4JGT8_BODSA</name>
<dbReference type="GO" id="GO:0098803">
    <property type="term" value="C:respiratory chain complex"/>
    <property type="evidence" value="ECO:0007669"/>
    <property type="project" value="UniProtKB-UniRule"/>
</dbReference>
<comment type="similarity">
    <text evidence="2 12">Belongs to the alternative oxidase family.</text>
</comment>
<keyword evidence="9 12" id="KW-0560">Oxidoreductase</keyword>
<evidence type="ECO:0000256" key="1">
    <source>
        <dbReference type="ARBA" id="ARBA00004370"/>
    </source>
</evidence>
<feature type="region of interest" description="Disordered" evidence="13">
    <location>
        <begin position="64"/>
        <end position="88"/>
    </location>
</feature>
<keyword evidence="11 12" id="KW-0472">Membrane</keyword>
<dbReference type="GO" id="GO:0009916">
    <property type="term" value="F:alternative oxidase activity"/>
    <property type="evidence" value="ECO:0007669"/>
    <property type="project" value="UniProtKB-UniRule"/>
</dbReference>
<comment type="subcellular location">
    <subcellularLocation>
        <location evidence="1">Membrane</location>
    </subcellularLocation>
</comment>
<dbReference type="GO" id="GO:0005739">
    <property type="term" value="C:mitochondrion"/>
    <property type="evidence" value="ECO:0007669"/>
    <property type="project" value="TreeGrafter"/>
</dbReference>
<dbReference type="VEuPathDB" id="TriTrypDB:BSAL_14175"/>
<evidence type="ECO:0000256" key="13">
    <source>
        <dbReference type="SAM" id="MobiDB-lite"/>
    </source>
</evidence>
<accession>A0A0S4JGT8</accession>
<dbReference type="InterPro" id="IPR002680">
    <property type="entry name" value="AOX"/>
</dbReference>
<evidence type="ECO:0000256" key="3">
    <source>
        <dbReference type="ARBA" id="ARBA00022448"/>
    </source>
</evidence>
<protein>
    <recommendedName>
        <fullName evidence="12">Alternative oxidase</fullName>
        <ecNumber evidence="12">1.-.-.-</ecNumber>
    </recommendedName>
</protein>
<dbReference type="GO" id="GO:0046872">
    <property type="term" value="F:metal ion binding"/>
    <property type="evidence" value="ECO:0007669"/>
    <property type="project" value="UniProtKB-UniRule"/>
</dbReference>
<evidence type="ECO:0000256" key="12">
    <source>
        <dbReference type="RuleBase" id="RU003779"/>
    </source>
</evidence>
<dbReference type="GO" id="GO:0010230">
    <property type="term" value="P:alternative respiration"/>
    <property type="evidence" value="ECO:0007669"/>
    <property type="project" value="TreeGrafter"/>
</dbReference>
<gene>
    <name evidence="14" type="ORF">BSAL_14175</name>
</gene>
<evidence type="ECO:0000256" key="8">
    <source>
        <dbReference type="ARBA" id="ARBA00022989"/>
    </source>
</evidence>
<dbReference type="PANTHER" id="PTHR31803">
    <property type="entry name" value="ALTERNATIVE OXIDASE"/>
    <property type="match status" value="1"/>
</dbReference>
<feature type="compositionally biased region" description="Low complexity" evidence="13">
    <location>
        <begin position="68"/>
        <end position="88"/>
    </location>
</feature>
<dbReference type="Pfam" id="PF01786">
    <property type="entry name" value="AOX"/>
    <property type="match status" value="1"/>
</dbReference>
<dbReference type="GO" id="GO:0016020">
    <property type="term" value="C:membrane"/>
    <property type="evidence" value="ECO:0007669"/>
    <property type="project" value="UniProtKB-SubCell"/>
</dbReference>
<dbReference type="Proteomes" id="UP000051952">
    <property type="component" value="Unassembled WGS sequence"/>
</dbReference>
<dbReference type="OrthoDB" id="16906at2759"/>
<dbReference type="InterPro" id="IPR038659">
    <property type="entry name" value="AOX_sf"/>
</dbReference>
<feature type="region of interest" description="Disordered" evidence="13">
    <location>
        <begin position="210"/>
        <end position="240"/>
    </location>
</feature>
<dbReference type="AlphaFoldDB" id="A0A0S4JGT8"/>
<dbReference type="PANTHER" id="PTHR31803:SF33">
    <property type="entry name" value="ALTERNATIVE OXIDASE"/>
    <property type="match status" value="1"/>
</dbReference>
<evidence type="ECO:0000256" key="6">
    <source>
        <dbReference type="ARBA" id="ARBA00022723"/>
    </source>
</evidence>
<comment type="cofactor">
    <cofactor evidence="12">
        <name>Fe cation</name>
        <dbReference type="ChEBI" id="CHEBI:24875"/>
    </cofactor>
    <text evidence="12">Binds 2 iron ions per subunit.</text>
</comment>
<keyword evidence="5 12" id="KW-0812">Transmembrane</keyword>
<keyword evidence="4 12" id="KW-0679">Respiratory chain</keyword>
<evidence type="ECO:0000313" key="15">
    <source>
        <dbReference type="Proteomes" id="UP000051952"/>
    </source>
</evidence>